<dbReference type="PANTHER" id="PTHR43539">
    <property type="entry name" value="FLAVIN-BINDING MONOOXYGENASE-LIKE PROTEIN (AFU_ORTHOLOGUE AFUA_4G09220)"/>
    <property type="match status" value="1"/>
</dbReference>
<evidence type="ECO:0000256" key="4">
    <source>
        <dbReference type="ARBA" id="ARBA00022630"/>
    </source>
</evidence>
<sequence length="434" mass="49250">MSCDTMKPESKCVWIPGPVIIGAGPSGLAAAACLKERGVPSLILEKEGCIGSLWRLKTHDSLQLHLPKEFCQLPYVPFPSEFPTYASKQQFISYLEDYADHFGIKPMFGQEVQWAMYEETTGFWQVQTSETRYVCRWLIIASGENAEPVTPDIDGLSNYRGELMHSSTYKDGTQFKGNKILVVGCGNSGMEVSLDLCNNGAQVSLVVRDKLHILPREVFGKSTFALSVWLMKWFHVKLIDRIILLCARLILGDTNEVGIKRPEMGPLELKNYKGKTPVLDVGAFARIKSGEIKVVDGIQRFTTNYVEFLDGRVEEFDLVVIATGYKSNVSSWLKEGDFFNREDGFPKKPFPNNWKGNNGIYSVGFTKRGLLGTSIDAQRVAEDISRQWNSETKHLHLKLEEMKPRRLAVQELNSFFAFYKRKLIRNLYYLDARR</sequence>
<protein>
    <recommendedName>
        <fullName evidence="10">indole-3-pyruvate monooxygenase</fullName>
        <ecNumber evidence="10">1.14.13.168</ecNumber>
    </recommendedName>
</protein>
<accession>A0A7J7CPS3</accession>
<organism evidence="12 13">
    <name type="scientific">Tripterygium wilfordii</name>
    <name type="common">Thunder God vine</name>
    <dbReference type="NCBI Taxonomy" id="458696"/>
    <lineage>
        <taxon>Eukaryota</taxon>
        <taxon>Viridiplantae</taxon>
        <taxon>Streptophyta</taxon>
        <taxon>Embryophyta</taxon>
        <taxon>Tracheophyta</taxon>
        <taxon>Spermatophyta</taxon>
        <taxon>Magnoliopsida</taxon>
        <taxon>eudicotyledons</taxon>
        <taxon>Gunneridae</taxon>
        <taxon>Pentapetalae</taxon>
        <taxon>rosids</taxon>
        <taxon>fabids</taxon>
        <taxon>Celastrales</taxon>
        <taxon>Celastraceae</taxon>
        <taxon>Tripterygium</taxon>
    </lineage>
</organism>
<evidence type="ECO:0000256" key="9">
    <source>
        <dbReference type="ARBA" id="ARBA00023070"/>
    </source>
</evidence>
<dbReference type="SUPFAM" id="SSF51905">
    <property type="entry name" value="FAD/NAD(P)-binding domain"/>
    <property type="match status" value="2"/>
</dbReference>
<comment type="caution">
    <text evidence="12">The sequence shown here is derived from an EMBL/GenBank/DDBJ whole genome shotgun (WGS) entry which is preliminary data.</text>
</comment>
<evidence type="ECO:0000313" key="12">
    <source>
        <dbReference type="EMBL" id="KAF5736061.1"/>
    </source>
</evidence>
<keyword evidence="7" id="KW-0560">Oxidoreductase</keyword>
<dbReference type="FunFam" id="3.50.50.60:FF:000100">
    <property type="entry name" value="Flavin-containing monooxygenase"/>
    <property type="match status" value="1"/>
</dbReference>
<dbReference type="PANTHER" id="PTHR43539:SF56">
    <property type="entry name" value="EXPRESSED PROTEIN"/>
    <property type="match status" value="1"/>
</dbReference>
<dbReference type="PROSITE" id="PS51257">
    <property type="entry name" value="PROKAR_LIPOPROTEIN"/>
    <property type="match status" value="1"/>
</dbReference>
<dbReference type="EMBL" id="JAAARO010000014">
    <property type="protein sequence ID" value="KAF5736061.1"/>
    <property type="molecule type" value="Genomic_DNA"/>
</dbReference>
<dbReference type="InParanoid" id="A0A7J7CPS3"/>
<dbReference type="GO" id="GO:0103075">
    <property type="term" value="F:indole-3-pyruvate monooxygenase activity"/>
    <property type="evidence" value="ECO:0007669"/>
    <property type="project" value="UniProtKB-EC"/>
</dbReference>
<comment type="similarity">
    <text evidence="3">Belongs to the FMO family.</text>
</comment>
<dbReference type="Gene3D" id="3.50.50.60">
    <property type="entry name" value="FAD/NAD(P)-binding domain"/>
    <property type="match status" value="1"/>
</dbReference>
<comment type="cofactor">
    <cofactor evidence="1">
        <name>FAD</name>
        <dbReference type="ChEBI" id="CHEBI:57692"/>
    </cofactor>
</comment>
<dbReference type="InterPro" id="IPR036188">
    <property type="entry name" value="FAD/NAD-bd_sf"/>
</dbReference>
<evidence type="ECO:0000256" key="1">
    <source>
        <dbReference type="ARBA" id="ARBA00001974"/>
    </source>
</evidence>
<dbReference type="GO" id="GO:0050660">
    <property type="term" value="F:flavin adenine dinucleotide binding"/>
    <property type="evidence" value="ECO:0007669"/>
    <property type="project" value="TreeGrafter"/>
</dbReference>
<name>A0A7J7CPS3_TRIWF</name>
<dbReference type="Pfam" id="PF13738">
    <property type="entry name" value="Pyr_redox_3"/>
    <property type="match status" value="1"/>
</dbReference>
<evidence type="ECO:0000256" key="10">
    <source>
        <dbReference type="ARBA" id="ARBA00039148"/>
    </source>
</evidence>
<keyword evidence="6" id="KW-0521">NADP</keyword>
<dbReference type="InterPro" id="IPR050982">
    <property type="entry name" value="Auxin_biosynth/cation_transpt"/>
</dbReference>
<evidence type="ECO:0000256" key="11">
    <source>
        <dbReference type="ARBA" id="ARBA00047707"/>
    </source>
</evidence>
<evidence type="ECO:0000256" key="2">
    <source>
        <dbReference type="ARBA" id="ARBA00004814"/>
    </source>
</evidence>
<comment type="catalytic activity">
    <reaction evidence="11">
        <text>indole-3-pyruvate + NADPH + O2 + H(+) = (indol-3-yl)acetate + CO2 + NADP(+) + H2O</text>
        <dbReference type="Rhea" id="RHEA:34331"/>
        <dbReference type="ChEBI" id="CHEBI:15377"/>
        <dbReference type="ChEBI" id="CHEBI:15378"/>
        <dbReference type="ChEBI" id="CHEBI:15379"/>
        <dbReference type="ChEBI" id="CHEBI:16526"/>
        <dbReference type="ChEBI" id="CHEBI:17640"/>
        <dbReference type="ChEBI" id="CHEBI:30854"/>
        <dbReference type="ChEBI" id="CHEBI:57783"/>
        <dbReference type="ChEBI" id="CHEBI:58349"/>
        <dbReference type="EC" id="1.14.13.168"/>
    </reaction>
</comment>
<evidence type="ECO:0000256" key="3">
    <source>
        <dbReference type="ARBA" id="ARBA00009183"/>
    </source>
</evidence>
<dbReference type="PRINTS" id="PR00368">
    <property type="entry name" value="FADPNR"/>
</dbReference>
<keyword evidence="9" id="KW-0073">Auxin biosynthesis</keyword>
<evidence type="ECO:0000313" key="13">
    <source>
        <dbReference type="Proteomes" id="UP000593562"/>
    </source>
</evidence>
<dbReference type="AlphaFoldDB" id="A0A7J7CPS3"/>
<dbReference type="Proteomes" id="UP000593562">
    <property type="component" value="Unassembled WGS sequence"/>
</dbReference>
<keyword evidence="13" id="KW-1185">Reference proteome</keyword>
<comment type="pathway">
    <text evidence="2">Plant hormone metabolism; auxin biosynthesis.</text>
</comment>
<proteinExistence type="inferred from homology"/>
<dbReference type="GO" id="GO:0009851">
    <property type="term" value="P:auxin biosynthetic process"/>
    <property type="evidence" value="ECO:0007669"/>
    <property type="project" value="UniProtKB-KW"/>
</dbReference>
<evidence type="ECO:0000256" key="5">
    <source>
        <dbReference type="ARBA" id="ARBA00022827"/>
    </source>
</evidence>
<reference evidence="12 13" key="1">
    <citation type="journal article" date="2020" name="Nat. Commun.">
        <title>Genome of Tripterygium wilfordii and identification of cytochrome P450 involved in triptolide biosynthesis.</title>
        <authorList>
            <person name="Tu L."/>
            <person name="Su P."/>
            <person name="Zhang Z."/>
            <person name="Gao L."/>
            <person name="Wang J."/>
            <person name="Hu T."/>
            <person name="Zhou J."/>
            <person name="Zhang Y."/>
            <person name="Zhao Y."/>
            <person name="Liu Y."/>
            <person name="Song Y."/>
            <person name="Tong Y."/>
            <person name="Lu Y."/>
            <person name="Yang J."/>
            <person name="Xu C."/>
            <person name="Jia M."/>
            <person name="Peters R.J."/>
            <person name="Huang L."/>
            <person name="Gao W."/>
        </authorList>
    </citation>
    <scope>NUCLEOTIDE SEQUENCE [LARGE SCALE GENOMIC DNA]</scope>
    <source>
        <strain evidence="13">cv. XIE 37</strain>
        <tissue evidence="12">Leaf</tissue>
    </source>
</reference>
<dbReference type="EC" id="1.14.13.168" evidence="10"/>
<dbReference type="PRINTS" id="PR00469">
    <property type="entry name" value="PNDRDTASEII"/>
</dbReference>
<keyword evidence="5" id="KW-0274">FAD</keyword>
<keyword evidence="8" id="KW-0503">Monooxygenase</keyword>
<evidence type="ECO:0000256" key="7">
    <source>
        <dbReference type="ARBA" id="ARBA00023002"/>
    </source>
</evidence>
<gene>
    <name evidence="12" type="ORF">HS088_TW14G00195</name>
</gene>
<evidence type="ECO:0000256" key="8">
    <source>
        <dbReference type="ARBA" id="ARBA00023033"/>
    </source>
</evidence>
<evidence type="ECO:0000256" key="6">
    <source>
        <dbReference type="ARBA" id="ARBA00022857"/>
    </source>
</evidence>
<keyword evidence="4" id="KW-0285">Flavoprotein</keyword>